<feature type="binding site" evidence="13">
    <location>
        <position position="884"/>
    </location>
    <ligand>
        <name>substrate</name>
    </ligand>
</feature>
<dbReference type="InterPro" id="IPR005930">
    <property type="entry name" value="Pyruv_COase"/>
</dbReference>
<dbReference type="InterPro" id="IPR000891">
    <property type="entry name" value="PYR_CT"/>
</dbReference>
<dbReference type="Pfam" id="PF02786">
    <property type="entry name" value="CPSase_L_D2"/>
    <property type="match status" value="1"/>
</dbReference>
<dbReference type="FunFam" id="2.40.50.100:FF:000003">
    <property type="entry name" value="Acetyl-CoA carboxylase biotin carboxyl carrier protein"/>
    <property type="match status" value="1"/>
</dbReference>
<dbReference type="SUPFAM" id="SSF51230">
    <property type="entry name" value="Single hybrid motif"/>
    <property type="match status" value="1"/>
</dbReference>
<feature type="binding site" evidence="13">
    <location>
        <position position="623"/>
    </location>
    <ligand>
        <name>substrate</name>
    </ligand>
</feature>
<dbReference type="PANTHER" id="PTHR43778:SF2">
    <property type="entry name" value="PYRUVATE CARBOXYLASE, MITOCHONDRIAL"/>
    <property type="match status" value="1"/>
</dbReference>
<evidence type="ECO:0000259" key="19">
    <source>
        <dbReference type="PROSITE" id="PS50979"/>
    </source>
</evidence>
<keyword evidence="9 11" id="KW-0092">Biotin</keyword>
<evidence type="ECO:0000313" key="22">
    <source>
        <dbReference type="Proteomes" id="UP000464378"/>
    </source>
</evidence>
<dbReference type="SMART" id="SM00878">
    <property type="entry name" value="Biotin_carb_C"/>
    <property type="match status" value="1"/>
</dbReference>
<evidence type="ECO:0000256" key="1">
    <source>
        <dbReference type="ARBA" id="ARBA00001953"/>
    </source>
</evidence>
<keyword evidence="10" id="KW-0511">Multifunctional enzyme</keyword>
<feature type="binding site" evidence="14">
    <location>
        <position position="751"/>
    </location>
    <ligand>
        <name>Mn(2+)</name>
        <dbReference type="ChEBI" id="CHEBI:29035"/>
    </ligand>
</feature>
<feature type="domain" description="Lipoyl-binding" evidence="17">
    <location>
        <begin position="1081"/>
        <end position="1156"/>
    </location>
</feature>
<keyword evidence="6 14" id="KW-0479">Metal-binding</keyword>
<dbReference type="InterPro" id="IPR013785">
    <property type="entry name" value="Aldolase_TIM"/>
</dbReference>
<feature type="binding site" description="via carbamate group" evidence="14">
    <location>
        <position position="720"/>
    </location>
    <ligand>
        <name>Mn(2+)</name>
        <dbReference type="ChEBI" id="CHEBI:29035"/>
    </ligand>
</feature>
<evidence type="ECO:0000256" key="7">
    <source>
        <dbReference type="ARBA" id="ARBA00022741"/>
    </source>
</evidence>
<dbReference type="EMBL" id="LR586016">
    <property type="protein sequence ID" value="VIP04230.1"/>
    <property type="molecule type" value="Genomic_DNA"/>
</dbReference>
<dbReference type="InterPro" id="IPR011764">
    <property type="entry name" value="Biotin_carboxylation_dom"/>
</dbReference>
<dbReference type="InterPro" id="IPR005481">
    <property type="entry name" value="BC-like_N"/>
</dbReference>
<keyword evidence="7 11" id="KW-0547">Nucleotide-binding</keyword>
<feature type="binding site" evidence="13">
    <location>
        <position position="208"/>
    </location>
    <ligand>
        <name>ATP</name>
        <dbReference type="ChEBI" id="CHEBI:30616"/>
    </ligand>
</feature>
<dbReference type="InterPro" id="IPR055268">
    <property type="entry name" value="PCB-like"/>
</dbReference>
<feature type="domain" description="ATP-grasp" evidence="18">
    <location>
        <begin position="128"/>
        <end position="326"/>
    </location>
</feature>
<comment type="function">
    <text evidence="11">Catalyzes a 2-step reaction, involving the ATP-dependent carboxylation of the covalently attached biotin in the first step and the transfer of the carboxyl group to pyruvate in the second.</text>
</comment>
<evidence type="ECO:0000259" key="17">
    <source>
        <dbReference type="PROSITE" id="PS50968"/>
    </source>
</evidence>
<evidence type="ECO:0000256" key="13">
    <source>
        <dbReference type="PIRSR" id="PIRSR001594-2"/>
    </source>
</evidence>
<evidence type="ECO:0000259" key="20">
    <source>
        <dbReference type="PROSITE" id="PS50991"/>
    </source>
</evidence>
<evidence type="ECO:0000256" key="16">
    <source>
        <dbReference type="SAM" id="MobiDB-lite"/>
    </source>
</evidence>
<dbReference type="InterPro" id="IPR001882">
    <property type="entry name" value="Biotin_BS"/>
</dbReference>
<dbReference type="GO" id="GO:0005737">
    <property type="term" value="C:cytoplasm"/>
    <property type="evidence" value="ECO:0007669"/>
    <property type="project" value="TreeGrafter"/>
</dbReference>
<feature type="domain" description="Pyruvate carboxyltransferase" evidence="20">
    <location>
        <begin position="542"/>
        <end position="810"/>
    </location>
</feature>
<proteinExistence type="predicted"/>
<dbReference type="NCBIfam" id="NF009554">
    <property type="entry name" value="PRK12999.1"/>
    <property type="match status" value="1"/>
</dbReference>
<dbReference type="PROSITE" id="PS50975">
    <property type="entry name" value="ATP_GRASP"/>
    <property type="match status" value="1"/>
</dbReference>
<feature type="region of interest" description="Disordered" evidence="16">
    <location>
        <begin position="500"/>
        <end position="520"/>
    </location>
</feature>
<dbReference type="RefSeq" id="WP_174250771.1">
    <property type="nucleotide sequence ID" value="NZ_LR593887.1"/>
</dbReference>
<keyword evidence="22" id="KW-1185">Reference proteome</keyword>
<evidence type="ECO:0000256" key="4">
    <source>
        <dbReference type="ARBA" id="ARBA00022432"/>
    </source>
</evidence>
<dbReference type="Pfam" id="PF00289">
    <property type="entry name" value="Biotin_carb_N"/>
    <property type="match status" value="1"/>
</dbReference>
<evidence type="ECO:0000313" key="21">
    <source>
        <dbReference type="EMBL" id="VIP04230.1"/>
    </source>
</evidence>
<dbReference type="InterPro" id="IPR011054">
    <property type="entry name" value="Rudment_hybrid_motif"/>
</dbReference>
<dbReference type="Gene3D" id="3.20.20.70">
    <property type="entry name" value="Aldolase class I"/>
    <property type="match status" value="1"/>
</dbReference>
<dbReference type="PROSITE" id="PS50968">
    <property type="entry name" value="BIOTINYL_LIPOYL"/>
    <property type="match status" value="1"/>
</dbReference>
<dbReference type="PIRSF" id="PIRSF001594">
    <property type="entry name" value="Pyruv_carbox"/>
    <property type="match status" value="1"/>
</dbReference>
<dbReference type="FunFam" id="3.40.50.20:FF:000010">
    <property type="entry name" value="Propionyl-CoA carboxylase subunit alpha"/>
    <property type="match status" value="1"/>
</dbReference>
<dbReference type="GO" id="GO:0004736">
    <property type="term" value="F:pyruvate carboxylase activity"/>
    <property type="evidence" value="ECO:0007669"/>
    <property type="project" value="UniProtKB-EC"/>
</dbReference>
<evidence type="ECO:0000256" key="2">
    <source>
        <dbReference type="ARBA" id="ARBA00004742"/>
    </source>
</evidence>
<evidence type="ECO:0000256" key="5">
    <source>
        <dbReference type="ARBA" id="ARBA00022598"/>
    </source>
</evidence>
<name>A0A6C2YRE6_9BACT</name>
<dbReference type="NCBIfam" id="NF006761">
    <property type="entry name" value="PRK09282.1"/>
    <property type="match status" value="1"/>
</dbReference>
<dbReference type="PROSITE" id="PS50991">
    <property type="entry name" value="PYR_CT"/>
    <property type="match status" value="1"/>
</dbReference>
<feature type="binding site" evidence="14">
    <location>
        <position position="749"/>
    </location>
    <ligand>
        <name>Mn(2+)</name>
        <dbReference type="ChEBI" id="CHEBI:29035"/>
    </ligand>
</feature>
<dbReference type="Gene3D" id="3.10.600.10">
    <property type="entry name" value="pyruvate carboxylase f1077a mutant domain"/>
    <property type="match status" value="1"/>
</dbReference>
<accession>A0A6C2YRE6</accession>
<dbReference type="FunFam" id="3.30.470.20:FF:000012">
    <property type="entry name" value="Pyruvate carboxylase"/>
    <property type="match status" value="1"/>
</dbReference>
<dbReference type="PROSITE" id="PS00188">
    <property type="entry name" value="BIOTIN"/>
    <property type="match status" value="1"/>
</dbReference>
<evidence type="ECO:0000256" key="3">
    <source>
        <dbReference type="ARBA" id="ARBA00013057"/>
    </source>
</evidence>
<dbReference type="GO" id="GO:0046872">
    <property type="term" value="F:metal ion binding"/>
    <property type="evidence" value="ECO:0007669"/>
    <property type="project" value="UniProtKB-KW"/>
</dbReference>
<dbReference type="EC" id="6.4.1.1" evidence="3 11"/>
<feature type="binding site" evidence="13">
    <location>
        <position position="243"/>
    </location>
    <ligand>
        <name>ATP</name>
        <dbReference type="ChEBI" id="CHEBI:30616"/>
    </ligand>
</feature>
<evidence type="ECO:0000256" key="14">
    <source>
        <dbReference type="PIRSR" id="PIRSR001594-3"/>
    </source>
</evidence>
<dbReference type="PROSITE" id="PS00867">
    <property type="entry name" value="CPSASE_2"/>
    <property type="match status" value="1"/>
</dbReference>
<dbReference type="FunFam" id="3.20.20.70:FF:000033">
    <property type="entry name" value="Pyruvate carboxylase"/>
    <property type="match status" value="1"/>
</dbReference>
<dbReference type="Pfam" id="PF02785">
    <property type="entry name" value="Biotin_carb_C"/>
    <property type="match status" value="1"/>
</dbReference>
<dbReference type="InterPro" id="IPR003379">
    <property type="entry name" value="Carboxylase_cons_dom"/>
</dbReference>
<feature type="active site" evidence="12">
    <location>
        <position position="301"/>
    </location>
</feature>
<comment type="cofactor">
    <cofactor evidence="1 11">
        <name>biotin</name>
        <dbReference type="ChEBI" id="CHEBI:57586"/>
    </cofactor>
</comment>
<evidence type="ECO:0000256" key="10">
    <source>
        <dbReference type="ARBA" id="ARBA00023268"/>
    </source>
</evidence>
<dbReference type="CDD" id="cd07937">
    <property type="entry name" value="DRE_TIM_PC_TC_5S"/>
    <property type="match status" value="1"/>
</dbReference>
<dbReference type="SUPFAM" id="SSF52440">
    <property type="entry name" value="PreATP-grasp domain"/>
    <property type="match status" value="1"/>
</dbReference>
<dbReference type="PANTHER" id="PTHR43778">
    <property type="entry name" value="PYRUVATE CARBOXYLASE"/>
    <property type="match status" value="1"/>
</dbReference>
<dbReference type="KEGG" id="tim:GMBLW1_49630"/>
<dbReference type="GO" id="GO:0005524">
    <property type="term" value="F:ATP binding"/>
    <property type="evidence" value="ECO:0007669"/>
    <property type="project" value="UniProtKB-UniRule"/>
</dbReference>
<dbReference type="GO" id="GO:0006094">
    <property type="term" value="P:gluconeogenesis"/>
    <property type="evidence" value="ECO:0007669"/>
    <property type="project" value="UniProtKB-UniPathway"/>
</dbReference>
<sequence>MADVPIRPIRKLLVANRSEIAIRVFRSAHELGIRTVAIYSHEDRFALHRFKADEAYKVGKTGEPIRAYLDIPGIVALAKEIGVDAIHPGYGFLSENAHFARACREAGIIFVGPQPEILDALGDKVTARQIAQKAQVPVLSGSSEPLADNAAGHELANKLGYPVIVKASMGGGGRGMRVVRSADQLDNALDSARREAGAAFGVPDVFLEKFVERARHIEVQIIGDNHGNLVHLFERDCSLQRRHQKIVELAPAPNLDPTIRDQILESALKIGNAVSVNNASTVEFLYDVDSGKYYFIEVNPRIQVEHTVTEQVTGYDIVRTQILVAQGHSLSDPEVGLGDQSAIKTHGWAIQCRITTEDPANGFRPDYGRLTAYRSGAGAGIRLDAGSAFGGAVITPFYDSLLVKLTAHGLRFHDAARRVERCLQEFRVRGVKTNIPFLINVVTHPEFLDYSVTTRFIDETPALFQFAARRDRASKILSYIADIVVNGHPEVVKKNPARPVAQPRVPSRTLSKPATLPKGTKDRLTELGAEGFAKWVREQKRLMVTDTTFRDAHQSLFATRMRTYDMLPIAPFYAQHLADLFSLECWGGATFDTSMRFLKESPWDRLAAMRERVPNILFQMLLRAANAVGYTNYPDNVVQAFVKESSKAGVDVFRIFDSLNWVPNLKLAIDAVRETPSLAEAAICYTGDILDDKRDKYTLKYYVDLAKQLEKLGTHILGIKDMAGLLKPYAAKKLVRALRQEIGIPIHFHTHDCAGGQLASYLLAAEEGVDIVDCASAPMSGLTSQPSLNALAEAMRFTERDTGLSFESLQESANYWEEVRKLYTAFESGQGASSAEVYQHEMPGGQYTNLQQQAQSLGLGERWHEVGRMYAQVNQMFGDIVKVTPSSKVVGDMTLFMLANNLTPAEVLDPNKEIAFPDSVIEFFEGRLGQPVGGFPKDLQAKILRGKPPLTERAGASLPPADFDAVRQQLESKLGRSPEDQEVLDHLLYPRVFADFVDHVSKYSDTSGLPTTVFFYGMETSDEVQVEIEPGKTLVIKFLTVGEPTPDGYRPVYFELNGQPRDVLVVDKKLAAVSSAKSRPKAESGNPLHVGAPMPGALVNVAVSVGDSVVAGQKLLTLEAMKMETTLVAERAAKVAEILIRAGTQVNAGDLLIRLENS</sequence>
<dbReference type="Gene3D" id="2.40.50.100">
    <property type="match status" value="1"/>
</dbReference>
<evidence type="ECO:0000256" key="9">
    <source>
        <dbReference type="ARBA" id="ARBA00023267"/>
    </source>
</evidence>
<dbReference type="SUPFAM" id="SSF51246">
    <property type="entry name" value="Rudiment single hybrid motif"/>
    <property type="match status" value="1"/>
</dbReference>
<dbReference type="Pfam" id="PF00682">
    <property type="entry name" value="HMGL-like"/>
    <property type="match status" value="1"/>
</dbReference>
<dbReference type="InParanoid" id="A0A6C2YRE6"/>
<evidence type="ECO:0000259" key="18">
    <source>
        <dbReference type="PROSITE" id="PS50975"/>
    </source>
</evidence>
<reference evidence="21" key="1">
    <citation type="submission" date="2019-04" db="EMBL/GenBank/DDBJ databases">
        <authorList>
            <consortium name="Science for Life Laboratories"/>
        </authorList>
    </citation>
    <scope>NUCLEOTIDE SEQUENCE</scope>
    <source>
        <strain evidence="21">MBLW1</strain>
    </source>
</reference>
<dbReference type="SUPFAM" id="SSF56059">
    <property type="entry name" value="Glutathione synthetase ATP-binding domain-like"/>
    <property type="match status" value="1"/>
</dbReference>
<comment type="pathway">
    <text evidence="2">Carbohydrate biosynthesis; gluconeogenesis.</text>
</comment>
<organism evidence="21">
    <name type="scientific">Tuwongella immobilis</name>
    <dbReference type="NCBI Taxonomy" id="692036"/>
    <lineage>
        <taxon>Bacteria</taxon>
        <taxon>Pseudomonadati</taxon>
        <taxon>Planctomycetota</taxon>
        <taxon>Planctomycetia</taxon>
        <taxon>Gemmatales</taxon>
        <taxon>Gemmataceae</taxon>
        <taxon>Tuwongella</taxon>
    </lineage>
</organism>
<dbReference type="Pfam" id="PF00364">
    <property type="entry name" value="Biotin_lipoyl"/>
    <property type="match status" value="1"/>
</dbReference>
<dbReference type="EMBL" id="LR593887">
    <property type="protein sequence ID" value="VTS05824.1"/>
    <property type="molecule type" value="Genomic_DNA"/>
</dbReference>
<gene>
    <name evidence="21" type="ORF">GMBLW1_49630</name>
</gene>
<evidence type="ECO:0000256" key="12">
    <source>
        <dbReference type="PIRSR" id="PIRSR001594-1"/>
    </source>
</evidence>
<dbReference type="InterPro" id="IPR000089">
    <property type="entry name" value="Biotin_lipoyl"/>
</dbReference>
<comment type="catalytic activity">
    <reaction evidence="11">
        <text>hydrogencarbonate + pyruvate + ATP = oxaloacetate + ADP + phosphate + H(+)</text>
        <dbReference type="Rhea" id="RHEA:20844"/>
        <dbReference type="ChEBI" id="CHEBI:15361"/>
        <dbReference type="ChEBI" id="CHEBI:15378"/>
        <dbReference type="ChEBI" id="CHEBI:16452"/>
        <dbReference type="ChEBI" id="CHEBI:17544"/>
        <dbReference type="ChEBI" id="CHEBI:30616"/>
        <dbReference type="ChEBI" id="CHEBI:43474"/>
        <dbReference type="ChEBI" id="CHEBI:456216"/>
        <dbReference type="EC" id="6.4.1.1"/>
    </reaction>
</comment>
<keyword evidence="4" id="KW-0312">Gluconeogenesis</keyword>
<dbReference type="InterPro" id="IPR011053">
    <property type="entry name" value="Single_hybrid_motif"/>
</dbReference>
<dbReference type="SUPFAM" id="SSF89000">
    <property type="entry name" value="post-HMGL domain-like"/>
    <property type="match status" value="1"/>
</dbReference>
<dbReference type="InterPro" id="IPR005479">
    <property type="entry name" value="CPAse_ATP-bd"/>
</dbReference>
<feature type="domain" description="Biotin carboxylation" evidence="19">
    <location>
        <begin position="8"/>
        <end position="462"/>
    </location>
</feature>
<evidence type="ECO:0000256" key="8">
    <source>
        <dbReference type="ARBA" id="ARBA00022840"/>
    </source>
</evidence>
<dbReference type="Pfam" id="PF02436">
    <property type="entry name" value="PYC_OADA"/>
    <property type="match status" value="1"/>
</dbReference>
<evidence type="ECO:0000256" key="6">
    <source>
        <dbReference type="ARBA" id="ARBA00022723"/>
    </source>
</evidence>
<dbReference type="UniPathway" id="UPA00138"/>
<keyword evidence="8 11" id="KW-0067">ATP-binding</keyword>
<evidence type="ECO:0000256" key="15">
    <source>
        <dbReference type="PIRSR" id="PIRSR001594-4"/>
    </source>
</evidence>
<dbReference type="Proteomes" id="UP000464378">
    <property type="component" value="Chromosome"/>
</dbReference>
<feature type="modified residue" description="N6-biotinyllysine" evidence="15">
    <location>
        <position position="1122"/>
    </location>
</feature>
<feature type="binding site" evidence="14">
    <location>
        <position position="551"/>
    </location>
    <ligand>
        <name>Mn(2+)</name>
        <dbReference type="ChEBI" id="CHEBI:29035"/>
    </ligand>
</feature>
<dbReference type="SUPFAM" id="SSF51569">
    <property type="entry name" value="Aldolase"/>
    <property type="match status" value="1"/>
</dbReference>
<dbReference type="NCBIfam" id="TIGR01235">
    <property type="entry name" value="pyruv_carbox"/>
    <property type="match status" value="1"/>
</dbReference>
<dbReference type="InterPro" id="IPR016185">
    <property type="entry name" value="PreATP-grasp_dom_sf"/>
</dbReference>
<dbReference type="AlphaFoldDB" id="A0A6C2YRE6"/>
<dbReference type="Gene3D" id="3.30.470.20">
    <property type="entry name" value="ATP-grasp fold, B domain"/>
    <property type="match status" value="1"/>
</dbReference>
<evidence type="ECO:0000256" key="11">
    <source>
        <dbReference type="PIRNR" id="PIRNR001594"/>
    </source>
</evidence>
<dbReference type="PROSITE" id="PS50979">
    <property type="entry name" value="BC"/>
    <property type="match status" value="1"/>
</dbReference>
<feature type="binding site" evidence="13">
    <location>
        <position position="124"/>
    </location>
    <ligand>
        <name>ATP</name>
        <dbReference type="ChEBI" id="CHEBI:30616"/>
    </ligand>
</feature>
<dbReference type="PROSITE" id="PS00866">
    <property type="entry name" value="CPSASE_1"/>
    <property type="match status" value="1"/>
</dbReference>
<dbReference type="InterPro" id="IPR005482">
    <property type="entry name" value="Biotin_COase_C"/>
</dbReference>
<protein>
    <recommendedName>
        <fullName evidence="3 11">Pyruvate carboxylase</fullName>
        <ecNumber evidence="3 11">6.4.1.1</ecNumber>
    </recommendedName>
</protein>
<dbReference type="InterPro" id="IPR011761">
    <property type="entry name" value="ATP-grasp"/>
</dbReference>
<keyword evidence="5 11" id="KW-0436">Ligase</keyword>
<feature type="modified residue" description="N6-carboxylysine" evidence="15">
    <location>
        <position position="720"/>
    </location>
</feature>
<dbReference type="CDD" id="cd06850">
    <property type="entry name" value="biotinyl_domain"/>
    <property type="match status" value="1"/>
</dbReference>
<dbReference type="FunFam" id="3.30.1490.20:FF:000003">
    <property type="entry name" value="acetyl-CoA carboxylase isoform X1"/>
    <property type="match status" value="1"/>
</dbReference>